<dbReference type="GO" id="GO:0031436">
    <property type="term" value="C:BRCA1-BARD1 complex"/>
    <property type="evidence" value="ECO:0007669"/>
    <property type="project" value="TreeGrafter"/>
</dbReference>
<gene>
    <name evidence="4" type="ORF">FBUS_10634</name>
</gene>
<dbReference type="InterPro" id="IPR002110">
    <property type="entry name" value="Ankyrin_rpt"/>
</dbReference>
<comment type="caution">
    <text evidence="4">The sequence shown here is derived from an EMBL/GenBank/DDBJ whole genome shotgun (WGS) entry which is preliminary data.</text>
</comment>
<keyword evidence="5" id="KW-1185">Reference proteome</keyword>
<dbReference type="EMBL" id="LUCM01010040">
    <property type="protein sequence ID" value="KAA0185993.1"/>
    <property type="molecule type" value="Genomic_DNA"/>
</dbReference>
<reference evidence="4" key="1">
    <citation type="submission" date="2019-05" db="EMBL/GenBank/DDBJ databases">
        <title>Annotation for the trematode Fasciolopsis buski.</title>
        <authorList>
            <person name="Choi Y.-J."/>
        </authorList>
    </citation>
    <scope>NUCLEOTIDE SEQUENCE</scope>
    <source>
        <strain evidence="4">HT</strain>
        <tissue evidence="4">Whole worm</tissue>
    </source>
</reference>
<evidence type="ECO:0000256" key="2">
    <source>
        <dbReference type="ARBA" id="ARBA00023043"/>
    </source>
</evidence>
<dbReference type="Gene3D" id="1.25.40.20">
    <property type="entry name" value="Ankyrin repeat-containing domain"/>
    <property type="match status" value="1"/>
</dbReference>
<dbReference type="PROSITE" id="PS50297">
    <property type="entry name" value="ANK_REP_REGION"/>
    <property type="match status" value="1"/>
</dbReference>
<proteinExistence type="predicted"/>
<evidence type="ECO:0000256" key="3">
    <source>
        <dbReference type="PROSITE-ProRule" id="PRU00023"/>
    </source>
</evidence>
<dbReference type="SMART" id="SM00248">
    <property type="entry name" value="ANK"/>
    <property type="match status" value="2"/>
</dbReference>
<evidence type="ECO:0000313" key="4">
    <source>
        <dbReference type="EMBL" id="KAA0185993.1"/>
    </source>
</evidence>
<sequence>RLIQLGANLNSRTEDGWTPLHSGAFWNQLACVQTLVYAGANPNALTNSNQTPLHLAVSNNQGPETLMFLMSLPQTSLQQVRNKLGDTVEDLILRNTPYSELCHPFSQCATQLSKRPLP</sequence>
<dbReference type="GO" id="GO:0004842">
    <property type="term" value="F:ubiquitin-protein transferase activity"/>
    <property type="evidence" value="ECO:0007669"/>
    <property type="project" value="TreeGrafter"/>
</dbReference>
<protein>
    <submittedName>
        <fullName evidence="4">Uncharacterized protein</fullName>
    </submittedName>
</protein>
<keyword evidence="1" id="KW-0677">Repeat</keyword>
<evidence type="ECO:0000313" key="5">
    <source>
        <dbReference type="Proteomes" id="UP000728185"/>
    </source>
</evidence>
<dbReference type="SUPFAM" id="SSF48403">
    <property type="entry name" value="Ankyrin repeat"/>
    <property type="match status" value="1"/>
</dbReference>
<dbReference type="PANTHER" id="PTHR24171:SF8">
    <property type="entry name" value="BRCA1-ASSOCIATED RING DOMAIN PROTEIN 1"/>
    <property type="match status" value="1"/>
</dbReference>
<dbReference type="Pfam" id="PF12796">
    <property type="entry name" value="Ank_2"/>
    <property type="match status" value="1"/>
</dbReference>
<feature type="repeat" description="ANK" evidence="3">
    <location>
        <begin position="15"/>
        <end position="47"/>
    </location>
</feature>
<keyword evidence="2 3" id="KW-0040">ANK repeat</keyword>
<dbReference type="InterPro" id="IPR036770">
    <property type="entry name" value="Ankyrin_rpt-contain_sf"/>
</dbReference>
<accession>A0A8E0RNA8</accession>
<dbReference type="PROSITE" id="PS50088">
    <property type="entry name" value="ANK_REPEAT"/>
    <property type="match status" value="1"/>
</dbReference>
<dbReference type="AlphaFoldDB" id="A0A8E0RNA8"/>
<dbReference type="GO" id="GO:0085020">
    <property type="term" value="P:protein K6-linked ubiquitination"/>
    <property type="evidence" value="ECO:0007669"/>
    <property type="project" value="TreeGrafter"/>
</dbReference>
<dbReference type="GO" id="GO:0070531">
    <property type="term" value="C:BRCA1-A complex"/>
    <property type="evidence" value="ECO:0007669"/>
    <property type="project" value="TreeGrafter"/>
</dbReference>
<dbReference type="Proteomes" id="UP000728185">
    <property type="component" value="Unassembled WGS sequence"/>
</dbReference>
<dbReference type="PANTHER" id="PTHR24171">
    <property type="entry name" value="ANKYRIN REPEAT DOMAIN-CONTAINING PROTEIN 39-RELATED"/>
    <property type="match status" value="1"/>
</dbReference>
<name>A0A8E0RNA8_9TREM</name>
<evidence type="ECO:0000256" key="1">
    <source>
        <dbReference type="ARBA" id="ARBA00022737"/>
    </source>
</evidence>
<organism evidence="4 5">
    <name type="scientific">Fasciolopsis buskii</name>
    <dbReference type="NCBI Taxonomy" id="27845"/>
    <lineage>
        <taxon>Eukaryota</taxon>
        <taxon>Metazoa</taxon>
        <taxon>Spiralia</taxon>
        <taxon>Lophotrochozoa</taxon>
        <taxon>Platyhelminthes</taxon>
        <taxon>Trematoda</taxon>
        <taxon>Digenea</taxon>
        <taxon>Plagiorchiida</taxon>
        <taxon>Echinostomata</taxon>
        <taxon>Echinostomatoidea</taxon>
        <taxon>Fasciolidae</taxon>
        <taxon>Fasciolopsis</taxon>
    </lineage>
</organism>
<feature type="non-terminal residue" evidence="4">
    <location>
        <position position="1"/>
    </location>
</feature>
<dbReference type="OrthoDB" id="19174at2759"/>